<organism evidence="1 2">
    <name type="scientific">Protopolystoma xenopodis</name>
    <dbReference type="NCBI Taxonomy" id="117903"/>
    <lineage>
        <taxon>Eukaryota</taxon>
        <taxon>Metazoa</taxon>
        <taxon>Spiralia</taxon>
        <taxon>Lophotrochozoa</taxon>
        <taxon>Platyhelminthes</taxon>
        <taxon>Monogenea</taxon>
        <taxon>Polyopisthocotylea</taxon>
        <taxon>Polystomatidea</taxon>
        <taxon>Polystomatidae</taxon>
        <taxon>Protopolystoma</taxon>
    </lineage>
</organism>
<accession>A0A3S5A8P1</accession>
<evidence type="ECO:0000313" key="2">
    <source>
        <dbReference type="Proteomes" id="UP000784294"/>
    </source>
</evidence>
<evidence type="ECO:0000313" key="1">
    <source>
        <dbReference type="EMBL" id="VEL17762.1"/>
    </source>
</evidence>
<reference evidence="1" key="1">
    <citation type="submission" date="2018-11" db="EMBL/GenBank/DDBJ databases">
        <authorList>
            <consortium name="Pathogen Informatics"/>
        </authorList>
    </citation>
    <scope>NUCLEOTIDE SEQUENCE</scope>
</reference>
<proteinExistence type="predicted"/>
<keyword evidence="2" id="KW-1185">Reference proteome</keyword>
<dbReference type="EMBL" id="CAAALY010034076">
    <property type="protein sequence ID" value="VEL17762.1"/>
    <property type="molecule type" value="Genomic_DNA"/>
</dbReference>
<protein>
    <submittedName>
        <fullName evidence="1">Uncharacterized protein</fullName>
    </submittedName>
</protein>
<gene>
    <name evidence="1" type="ORF">PXEA_LOCUS11202</name>
</gene>
<comment type="caution">
    <text evidence="1">The sequence shown here is derived from an EMBL/GenBank/DDBJ whole genome shotgun (WGS) entry which is preliminary data.</text>
</comment>
<dbReference type="Proteomes" id="UP000784294">
    <property type="component" value="Unassembled WGS sequence"/>
</dbReference>
<name>A0A3S5A8P1_9PLAT</name>
<dbReference type="AlphaFoldDB" id="A0A3S5A8P1"/>
<sequence>MSEDWLRRSHQVTPVARQRLSLSVSLEWCSAAYPPQQVCERALMQGLSVLRVQIQQHTSCDVPVSIWGIACIL</sequence>